<dbReference type="GO" id="GO:0008310">
    <property type="term" value="F:single-stranded DNA 3'-5' DNA exonuclease activity"/>
    <property type="evidence" value="ECO:0007669"/>
    <property type="project" value="InterPro"/>
</dbReference>
<dbReference type="Proteomes" id="UP000250086">
    <property type="component" value="Unassembled WGS sequence"/>
</dbReference>
<evidence type="ECO:0000259" key="1">
    <source>
        <dbReference type="PROSITE" id="PS51785"/>
    </source>
</evidence>
<dbReference type="RefSeq" id="WP_113744360.1">
    <property type="nucleotide sequence ID" value="NZ_UAPV01000001.1"/>
</dbReference>
<gene>
    <name evidence="2" type="ORF">NCTC13093_01674</name>
</gene>
<reference evidence="2 3" key="1">
    <citation type="submission" date="2018-06" db="EMBL/GenBank/DDBJ databases">
        <authorList>
            <consortium name="Pathogen Informatics"/>
            <person name="Doyle S."/>
        </authorList>
    </citation>
    <scope>NUCLEOTIDE SEQUENCE [LARGE SCALE GENOMIC DNA]</scope>
    <source>
        <strain evidence="2 3">NCTC13093</strain>
    </source>
</reference>
<keyword evidence="2" id="KW-0540">Nuclease</keyword>
<dbReference type="EMBL" id="UAPV01000001">
    <property type="protein sequence ID" value="SPT70265.1"/>
    <property type="molecule type" value="Genomic_DNA"/>
</dbReference>
<keyword evidence="2" id="KW-0269">Exonuclease</keyword>
<dbReference type="InterPro" id="IPR012337">
    <property type="entry name" value="RNaseH-like_sf"/>
</dbReference>
<sequence length="412" mass="46863">MSDLAKRQYLFVLPIPVTPPSHDARLGGIVFVRTDAAFNIIGKKEFLACKMPVHQLTSPAYLFSQGLVPNSCTAAVSEYKFLQRIKELFNQSNLYIVTYGANYLEYIYTICNRVFESSDLLSKCFCVLDIKTAFNTHALLDDLKLLKAKDNLKSRALMLGFNENTDSHDITARLDMLLYCFKTLIRCNPRLVNYLMQGRLSFRTSLINAINNNKILVHIDNAHKSLELIKPLAIHDSLLEVMCYKDGAGLIKAVNLNLFELIAPVGILTKERLELLNFDLQKAHNDLVHADKDSAVNAYKAPEYIEYINSLSSTDRAYIKEIGSVNPQSLTQSPAHIDAHLRQAVFLFRAENFLGTLLDQELNLYYRYARETLEKNIGRYYKECRMIAQGLDEKDEDGAKLIEAIMHYPSTL</sequence>
<dbReference type="PROSITE" id="PS51785">
    <property type="entry name" value="EXOI_C"/>
    <property type="match status" value="1"/>
</dbReference>
<dbReference type="SUPFAM" id="SSF53098">
    <property type="entry name" value="Ribonuclease H-like"/>
    <property type="match status" value="1"/>
</dbReference>
<feature type="domain" description="ExoI C-terminal" evidence="1">
    <location>
        <begin position="294"/>
        <end position="412"/>
    </location>
</feature>
<name>A0A2X0VBR2_9GAMM</name>
<organism evidence="2 3">
    <name type="scientific">Anaerobiospirillum thomasii</name>
    <dbReference type="NCBI Taxonomy" id="179995"/>
    <lineage>
        <taxon>Bacteria</taxon>
        <taxon>Pseudomonadati</taxon>
        <taxon>Pseudomonadota</taxon>
        <taxon>Gammaproteobacteria</taxon>
        <taxon>Aeromonadales</taxon>
        <taxon>Succinivibrionaceae</taxon>
        <taxon>Anaerobiospirillum</taxon>
    </lineage>
</organism>
<evidence type="ECO:0000313" key="2">
    <source>
        <dbReference type="EMBL" id="SPT70265.1"/>
    </source>
</evidence>
<proteinExistence type="predicted"/>
<accession>A0A2X0VBR2</accession>
<protein>
    <submittedName>
        <fullName evidence="2">Exonuclease I</fullName>
    </submittedName>
</protein>
<dbReference type="InterPro" id="IPR058561">
    <property type="entry name" value="Exonuc_1_C"/>
</dbReference>
<keyword evidence="3" id="KW-1185">Reference proteome</keyword>
<dbReference type="GO" id="GO:0006281">
    <property type="term" value="P:DNA repair"/>
    <property type="evidence" value="ECO:0007669"/>
    <property type="project" value="InterPro"/>
</dbReference>
<evidence type="ECO:0000313" key="3">
    <source>
        <dbReference type="Proteomes" id="UP000250086"/>
    </source>
</evidence>
<keyword evidence="2" id="KW-0378">Hydrolase</keyword>
<dbReference type="AlphaFoldDB" id="A0A2X0VBR2"/>
<dbReference type="Pfam" id="PF26016">
    <property type="entry name" value="ExoI_C"/>
    <property type="match status" value="1"/>
</dbReference>